<evidence type="ECO:0000256" key="1">
    <source>
        <dbReference type="ARBA" id="ARBA00011040"/>
    </source>
</evidence>
<dbReference type="GO" id="GO:0016887">
    <property type="term" value="F:ATP hydrolysis activity"/>
    <property type="evidence" value="ECO:0007669"/>
    <property type="project" value="InterPro"/>
</dbReference>
<dbReference type="PANTHER" id="PTHR10803:SF3">
    <property type="entry name" value="ATPASE GET3"/>
    <property type="match status" value="1"/>
</dbReference>
<reference evidence="4" key="1">
    <citation type="submission" date="2020-05" db="EMBL/GenBank/DDBJ databases">
        <authorList>
            <person name="Chiriac C."/>
            <person name="Salcher M."/>
            <person name="Ghai R."/>
            <person name="Kavagutti S V."/>
        </authorList>
    </citation>
    <scope>NUCLEOTIDE SEQUENCE</scope>
</reference>
<dbReference type="Gene3D" id="3.40.50.300">
    <property type="entry name" value="P-loop containing nucleotide triphosphate hydrolases"/>
    <property type="match status" value="1"/>
</dbReference>
<dbReference type="InterPro" id="IPR016300">
    <property type="entry name" value="ATPase_ArsA/GET3"/>
</dbReference>
<dbReference type="Gene3D" id="2.60.40.790">
    <property type="match status" value="1"/>
</dbReference>
<dbReference type="AlphaFoldDB" id="A0A6J6M5Q3"/>
<evidence type="ECO:0000313" key="4">
    <source>
        <dbReference type="EMBL" id="CAB4669510.1"/>
    </source>
</evidence>
<proteinExistence type="inferred from homology"/>
<dbReference type="CDD" id="cd02035">
    <property type="entry name" value="ArsA"/>
    <property type="match status" value="1"/>
</dbReference>
<evidence type="ECO:0000259" key="3">
    <source>
        <dbReference type="Pfam" id="PF17886"/>
    </source>
</evidence>
<dbReference type="InterPro" id="IPR040612">
    <property type="entry name" value="ArsA_HSP20-like"/>
</dbReference>
<organism evidence="4">
    <name type="scientific">freshwater metagenome</name>
    <dbReference type="NCBI Taxonomy" id="449393"/>
    <lineage>
        <taxon>unclassified sequences</taxon>
        <taxon>metagenomes</taxon>
        <taxon>ecological metagenomes</taxon>
    </lineage>
</organism>
<name>A0A6J6M5Q3_9ZZZZ</name>
<sequence>MSNQVRLVLFSGKGGVGKSTLAAATAVQLADAGRRVHLVSTDPAHSCGDVLGVAMQPGTPNVINQRLSVTILDAHVQRTRSWRSLQAIAVELLTEAGVDPIHAAELTVLPGIDEILSLLAVTELLDDPEIDIVIVDGGPTAETARLLALPEALEQVLVAVMTPAFAVSRSARGPINAEATVLTALQELAADLRRVKKALSGSASVVRLVATPEKVVLAETRRHLATLTLLGHHVDAIFVNRYPSSSDNWPRKWAQKQRKRVRKLRGDITKTPIITVPFKAAEPIGKSGLRNLPVSTRRKPADELFTSRVPGGVLPTVAGYEWRIPLLDPADQEIKVGRLGDNAIIVVGSTRRVLALPPVLCRCVMQGAVVRAKQIVILFEPDESLWRQS</sequence>
<dbReference type="InterPro" id="IPR025723">
    <property type="entry name" value="ArsA/GET3_ATPase-like"/>
</dbReference>
<comment type="similarity">
    <text evidence="1">Belongs to the arsA ATPase family.</text>
</comment>
<dbReference type="SUPFAM" id="SSF52540">
    <property type="entry name" value="P-loop containing nucleoside triphosphate hydrolases"/>
    <property type="match status" value="1"/>
</dbReference>
<dbReference type="Pfam" id="PF17886">
    <property type="entry name" value="ArsA_HSP20"/>
    <property type="match status" value="1"/>
</dbReference>
<feature type="domain" description="ArsA HSP20-like" evidence="3">
    <location>
        <begin position="319"/>
        <end position="379"/>
    </location>
</feature>
<gene>
    <name evidence="4" type="ORF">UFOPK2310_00533</name>
</gene>
<dbReference type="EMBL" id="CAEZWW010000048">
    <property type="protein sequence ID" value="CAB4669510.1"/>
    <property type="molecule type" value="Genomic_DNA"/>
</dbReference>
<dbReference type="PANTHER" id="PTHR10803">
    <property type="entry name" value="ARSENICAL PUMP-DRIVING ATPASE ARSENITE-TRANSLOCATING ATPASE"/>
    <property type="match status" value="1"/>
</dbReference>
<protein>
    <submittedName>
        <fullName evidence="4">Unannotated protein</fullName>
    </submittedName>
</protein>
<dbReference type="NCBIfam" id="TIGR00345">
    <property type="entry name" value="GET3_arsA_TRC40"/>
    <property type="match status" value="1"/>
</dbReference>
<dbReference type="GO" id="GO:0005524">
    <property type="term" value="F:ATP binding"/>
    <property type="evidence" value="ECO:0007669"/>
    <property type="project" value="InterPro"/>
</dbReference>
<dbReference type="InterPro" id="IPR027417">
    <property type="entry name" value="P-loop_NTPase"/>
</dbReference>
<dbReference type="InterPro" id="IPR008978">
    <property type="entry name" value="HSP20-like_chaperone"/>
</dbReference>
<feature type="domain" description="ArsA/GET3 Anion-transporting ATPase-like" evidence="2">
    <location>
        <begin position="6"/>
        <end position="291"/>
    </location>
</feature>
<evidence type="ECO:0000259" key="2">
    <source>
        <dbReference type="Pfam" id="PF02374"/>
    </source>
</evidence>
<accession>A0A6J6M5Q3</accession>
<dbReference type="Pfam" id="PF02374">
    <property type="entry name" value="ArsA_ATPase"/>
    <property type="match status" value="1"/>
</dbReference>